<dbReference type="InterPro" id="IPR035929">
    <property type="entry name" value="CoaB-like_sf"/>
</dbReference>
<gene>
    <name evidence="2" type="primary">dpfB</name>
    <name evidence="2" type="ORF">Hs20B_00400</name>
</gene>
<evidence type="ECO:0000313" key="2">
    <source>
        <dbReference type="EMBL" id="GFH39642.1"/>
    </source>
</evidence>
<dbReference type="Proteomes" id="UP000475928">
    <property type="component" value="Unassembled WGS sequence"/>
</dbReference>
<dbReference type="NCBIfam" id="NF005231">
    <property type="entry name" value="PRK06732.1"/>
    <property type="match status" value="1"/>
</dbReference>
<name>A0A6A0B3C9_9LACT</name>
<sequence length="241" mass="26264">MRVLITSGGTTENIDQVRGITNFATGSLGKRLSERFLMAGHEVILLAGLQAIVPDEQKALTIIRISDVASLSTAMARWLPTSDVVVHSMAVSDYTPTYMTDFDTVAASGDLNSFLAKTNDAGKISSQSDYQVMFLKKTPKVISTIKVINPNVILFGFKLLVDVSKEKLVDVASQSLTKNKADFILANDLTEINASQHHAFLVSQSNSGFVIEESHTKDEIAALIVAKSEETYDKNHSGRNR</sequence>
<evidence type="ECO:0000313" key="3">
    <source>
        <dbReference type="Proteomes" id="UP000475928"/>
    </source>
</evidence>
<protein>
    <submittedName>
        <fullName evidence="2">Phosphopantothenate--cysteine ligase</fullName>
    </submittedName>
</protein>
<dbReference type="Pfam" id="PF04127">
    <property type="entry name" value="DFP"/>
    <property type="match status" value="1"/>
</dbReference>
<dbReference type="SUPFAM" id="SSF102645">
    <property type="entry name" value="CoaB-like"/>
    <property type="match status" value="1"/>
</dbReference>
<dbReference type="InterPro" id="IPR007085">
    <property type="entry name" value="DNA/pantothenate-metab_flavo_C"/>
</dbReference>
<feature type="domain" description="DNA/pantothenate metabolism flavoprotein C-terminal" evidence="1">
    <location>
        <begin position="2"/>
        <end position="227"/>
    </location>
</feature>
<dbReference type="Gene3D" id="3.40.50.10300">
    <property type="entry name" value="CoaB-like"/>
    <property type="match status" value="1"/>
</dbReference>
<dbReference type="GO" id="GO:0016874">
    <property type="term" value="F:ligase activity"/>
    <property type="evidence" value="ECO:0007669"/>
    <property type="project" value="UniProtKB-KW"/>
</dbReference>
<dbReference type="AlphaFoldDB" id="A0A6A0B3C9"/>
<dbReference type="EMBL" id="BLLH01000001">
    <property type="protein sequence ID" value="GFH39642.1"/>
    <property type="molecule type" value="Genomic_DNA"/>
</dbReference>
<comment type="caution">
    <text evidence="2">The sequence shown here is derived from an EMBL/GenBank/DDBJ whole genome shotgun (WGS) entry which is preliminary data.</text>
</comment>
<keyword evidence="2" id="KW-0436">Ligase</keyword>
<accession>A0A6A0B3C9</accession>
<reference evidence="2 3" key="1">
    <citation type="submission" date="2020-02" db="EMBL/GenBank/DDBJ databases">
        <title>Draft genome sequence of Lactococcus sp. Hs20B0-1.</title>
        <authorList>
            <person name="Noda S."/>
            <person name="Yuki M."/>
            <person name="Ohkuma M."/>
        </authorList>
    </citation>
    <scope>NUCLEOTIDE SEQUENCE [LARGE SCALE GENOMIC DNA]</scope>
    <source>
        <strain evidence="2 3">Hs20B0-1</strain>
    </source>
</reference>
<keyword evidence="3" id="KW-1185">Reference proteome</keyword>
<dbReference type="GO" id="GO:0015937">
    <property type="term" value="P:coenzyme A biosynthetic process"/>
    <property type="evidence" value="ECO:0007669"/>
    <property type="project" value="UniProtKB-ARBA"/>
</dbReference>
<dbReference type="NCBIfam" id="TIGR02114">
    <property type="entry name" value="coaB_strep"/>
    <property type="match status" value="1"/>
</dbReference>
<organism evidence="2 3">
    <name type="scientific">Pseudolactococcus insecticola</name>
    <dbReference type="NCBI Taxonomy" id="2709158"/>
    <lineage>
        <taxon>Bacteria</taxon>
        <taxon>Bacillati</taxon>
        <taxon>Bacillota</taxon>
        <taxon>Bacilli</taxon>
        <taxon>Lactobacillales</taxon>
        <taxon>Streptococcaceae</taxon>
        <taxon>Pseudolactococcus</taxon>
    </lineage>
</organism>
<evidence type="ECO:0000259" key="1">
    <source>
        <dbReference type="Pfam" id="PF04127"/>
    </source>
</evidence>
<dbReference type="RefSeq" id="WP_172354455.1">
    <property type="nucleotide sequence ID" value="NZ_BLLH01000001.1"/>
</dbReference>
<proteinExistence type="predicted"/>
<dbReference type="InterPro" id="IPR011848">
    <property type="entry name" value="CoaB_strep"/>
</dbReference>